<dbReference type="PROSITE" id="PS50110">
    <property type="entry name" value="RESPONSE_REGULATORY"/>
    <property type="match status" value="1"/>
</dbReference>
<evidence type="ECO:0000256" key="3">
    <source>
        <dbReference type="SAM" id="MobiDB-lite"/>
    </source>
</evidence>
<feature type="domain" description="Response regulatory" evidence="4">
    <location>
        <begin position="2"/>
        <end position="116"/>
    </location>
</feature>
<comment type="caution">
    <text evidence="6">The sequence shown here is derived from an EMBL/GenBank/DDBJ whole genome shotgun (WGS) entry which is preliminary data.</text>
</comment>
<evidence type="ECO:0000256" key="1">
    <source>
        <dbReference type="ARBA" id="ARBA00023012"/>
    </source>
</evidence>
<dbReference type="Proteomes" id="UP000787472">
    <property type="component" value="Unassembled WGS sequence"/>
</dbReference>
<gene>
    <name evidence="6" type="ORF">G8770_20185</name>
</gene>
<name>A0A9E5MPE0_9GAMM</name>
<dbReference type="SMART" id="SM00448">
    <property type="entry name" value="REC"/>
    <property type="match status" value="1"/>
</dbReference>
<dbReference type="PANTHER" id="PTHR37299:SF1">
    <property type="entry name" value="STAGE 0 SPORULATION PROTEIN A HOMOLOG"/>
    <property type="match status" value="1"/>
</dbReference>
<dbReference type="PANTHER" id="PTHR37299">
    <property type="entry name" value="TRANSCRIPTIONAL REGULATOR-RELATED"/>
    <property type="match status" value="1"/>
</dbReference>
<accession>A0A9E5MPE0</accession>
<feature type="domain" description="HTH LytTR-type" evidence="5">
    <location>
        <begin position="144"/>
        <end position="248"/>
    </location>
</feature>
<dbReference type="Pfam" id="PF04397">
    <property type="entry name" value="LytTR"/>
    <property type="match status" value="1"/>
</dbReference>
<keyword evidence="1" id="KW-0902">Two-component regulatory system</keyword>
<organism evidence="6 7">
    <name type="scientific">Pseudomaricurvus hydrocarbonicus</name>
    <dbReference type="NCBI Taxonomy" id="1470433"/>
    <lineage>
        <taxon>Bacteria</taxon>
        <taxon>Pseudomonadati</taxon>
        <taxon>Pseudomonadota</taxon>
        <taxon>Gammaproteobacteria</taxon>
        <taxon>Cellvibrionales</taxon>
        <taxon>Cellvibrionaceae</taxon>
        <taxon>Pseudomaricurvus</taxon>
    </lineage>
</organism>
<dbReference type="GO" id="GO:0003677">
    <property type="term" value="F:DNA binding"/>
    <property type="evidence" value="ECO:0007669"/>
    <property type="project" value="InterPro"/>
</dbReference>
<feature type="compositionally biased region" description="Polar residues" evidence="3">
    <location>
        <begin position="124"/>
        <end position="136"/>
    </location>
</feature>
<dbReference type="InterPro" id="IPR011006">
    <property type="entry name" value="CheY-like_superfamily"/>
</dbReference>
<dbReference type="EMBL" id="JAAONZ010000021">
    <property type="protein sequence ID" value="NHO67872.1"/>
    <property type="molecule type" value="Genomic_DNA"/>
</dbReference>
<keyword evidence="2" id="KW-0597">Phosphoprotein</keyword>
<feature type="modified residue" description="4-aspartylphosphate" evidence="2">
    <location>
        <position position="53"/>
    </location>
</feature>
<sequence length="249" mass="27837">MDIIIVDDEPLARDRLQRILHDEADYRVVGQAANAQEAMASVMALDPDIVLLDIHMPGDNGLQAAQQLGALDDPPAVIFCTAYDQHALDAFSVNAQGYLLKPVRKDKLLDILFRAQRVTRAQRQSLQQQGHLTTANRDAGRSHISARTRRGVELIAIESIFYFAADQKYVTVYHEGGETLIDDTLKELADELGDRFVRVHRNALVALKRVEAMAKNAAGQFEIRLAGTDHRPVVSRRHASNLRELLTRL</sequence>
<feature type="region of interest" description="Disordered" evidence="3">
    <location>
        <begin position="124"/>
        <end position="143"/>
    </location>
</feature>
<dbReference type="SMART" id="SM00850">
    <property type="entry name" value="LytTR"/>
    <property type="match status" value="1"/>
</dbReference>
<dbReference type="AlphaFoldDB" id="A0A9E5MPE0"/>
<dbReference type="GO" id="GO:0000156">
    <property type="term" value="F:phosphorelay response regulator activity"/>
    <property type="evidence" value="ECO:0007669"/>
    <property type="project" value="InterPro"/>
</dbReference>
<reference evidence="6" key="1">
    <citation type="submission" date="2020-03" db="EMBL/GenBank/DDBJ databases">
        <authorList>
            <person name="Guo F."/>
        </authorList>
    </citation>
    <scope>NUCLEOTIDE SEQUENCE</scope>
    <source>
        <strain evidence="6">JCM 30134</strain>
    </source>
</reference>
<evidence type="ECO:0000259" key="5">
    <source>
        <dbReference type="PROSITE" id="PS50930"/>
    </source>
</evidence>
<dbReference type="Gene3D" id="2.40.50.1020">
    <property type="entry name" value="LytTr DNA-binding domain"/>
    <property type="match status" value="1"/>
</dbReference>
<dbReference type="Pfam" id="PF00072">
    <property type="entry name" value="Response_reg"/>
    <property type="match status" value="1"/>
</dbReference>
<keyword evidence="7" id="KW-1185">Reference proteome</keyword>
<evidence type="ECO:0000313" key="6">
    <source>
        <dbReference type="EMBL" id="NHO67872.1"/>
    </source>
</evidence>
<evidence type="ECO:0000256" key="2">
    <source>
        <dbReference type="PROSITE-ProRule" id="PRU00169"/>
    </source>
</evidence>
<dbReference type="InterPro" id="IPR046947">
    <property type="entry name" value="LytR-like"/>
</dbReference>
<dbReference type="Gene3D" id="3.40.50.2300">
    <property type="match status" value="1"/>
</dbReference>
<evidence type="ECO:0000313" key="7">
    <source>
        <dbReference type="Proteomes" id="UP000787472"/>
    </source>
</evidence>
<dbReference type="InterPro" id="IPR001789">
    <property type="entry name" value="Sig_transdc_resp-reg_receiver"/>
</dbReference>
<dbReference type="PROSITE" id="PS50930">
    <property type="entry name" value="HTH_LYTTR"/>
    <property type="match status" value="1"/>
</dbReference>
<dbReference type="InterPro" id="IPR007492">
    <property type="entry name" value="LytTR_DNA-bd_dom"/>
</dbReference>
<dbReference type="SUPFAM" id="SSF52172">
    <property type="entry name" value="CheY-like"/>
    <property type="match status" value="1"/>
</dbReference>
<evidence type="ECO:0000259" key="4">
    <source>
        <dbReference type="PROSITE" id="PS50110"/>
    </source>
</evidence>
<proteinExistence type="predicted"/>
<dbReference type="RefSeq" id="WP_167191331.1">
    <property type="nucleotide sequence ID" value="NZ_JAAONZ010000021.1"/>
</dbReference>
<protein>
    <submittedName>
        <fullName evidence="6">Response regulator transcription factor</fullName>
    </submittedName>
</protein>